<reference evidence="2 3" key="1">
    <citation type="journal article" date="2019" name="Int. J. Syst. Evol. Microbiol.">
        <title>The Global Catalogue of Microorganisms (GCM) 10K type strain sequencing project: providing services to taxonomists for standard genome sequencing and annotation.</title>
        <authorList>
            <consortium name="The Broad Institute Genomics Platform"/>
            <consortium name="The Broad Institute Genome Sequencing Center for Infectious Disease"/>
            <person name="Wu L."/>
            <person name="Ma J."/>
        </authorList>
    </citation>
    <scope>NUCLEOTIDE SEQUENCE [LARGE SCALE GENOMIC DNA]</scope>
    <source>
        <strain evidence="2 3">JCM 4788</strain>
    </source>
</reference>
<comment type="caution">
    <text evidence="2">The sequence shown here is derived from an EMBL/GenBank/DDBJ whole genome shotgun (WGS) entry which is preliminary data.</text>
</comment>
<dbReference type="EMBL" id="BAAABX010000086">
    <property type="protein sequence ID" value="GAA0436692.1"/>
    <property type="molecule type" value="Genomic_DNA"/>
</dbReference>
<sequence>MGGGCLPKGDEESSDRDEGSNTRKRPPTLFQSVKALFVVGKLLVGLVASLHEEGQRSVDAGESRLHRAAEALQFEGYGGGVVGGFTHASFGRAVRAGSRSSGWWVRSQAGRIPHARNRVDTSGVLGVDEAVLWPKAVGTVVKTGPDREIISAYPYRSACPSSVWRQLIGDSTQDIILAGYTNYFFWIEQPAFHATLRAKASAGCRVRFLLGNPDGQVTGQREAIEDVAFKVSTRIRISLDELAKLSGLAGLEVRFSSEEDATNHVGLSVFRFDDQALVTPHLARLVGHDSPMLHLRRLQEGGLFDRFAEHVEELWERGRSTV</sequence>
<name>A0ABN0Z6Y7_9ACTN</name>
<protein>
    <recommendedName>
        <fullName evidence="4">XRE family transcriptional regulator</fullName>
    </recommendedName>
</protein>
<dbReference type="Proteomes" id="UP001500879">
    <property type="component" value="Unassembled WGS sequence"/>
</dbReference>
<proteinExistence type="predicted"/>
<evidence type="ECO:0008006" key="4">
    <source>
        <dbReference type="Google" id="ProtNLM"/>
    </source>
</evidence>
<organism evidence="2 3">
    <name type="scientific">Streptomyces luteireticuli</name>
    <dbReference type="NCBI Taxonomy" id="173858"/>
    <lineage>
        <taxon>Bacteria</taxon>
        <taxon>Bacillati</taxon>
        <taxon>Actinomycetota</taxon>
        <taxon>Actinomycetes</taxon>
        <taxon>Kitasatosporales</taxon>
        <taxon>Streptomycetaceae</taxon>
        <taxon>Streptomyces</taxon>
    </lineage>
</organism>
<evidence type="ECO:0000256" key="1">
    <source>
        <dbReference type="SAM" id="MobiDB-lite"/>
    </source>
</evidence>
<evidence type="ECO:0000313" key="3">
    <source>
        <dbReference type="Proteomes" id="UP001500879"/>
    </source>
</evidence>
<gene>
    <name evidence="2" type="ORF">GCM10010357_67700</name>
</gene>
<evidence type="ECO:0000313" key="2">
    <source>
        <dbReference type="EMBL" id="GAA0436692.1"/>
    </source>
</evidence>
<feature type="region of interest" description="Disordered" evidence="1">
    <location>
        <begin position="1"/>
        <end position="26"/>
    </location>
</feature>
<feature type="compositionally biased region" description="Basic and acidic residues" evidence="1">
    <location>
        <begin position="8"/>
        <end position="21"/>
    </location>
</feature>
<keyword evidence="3" id="KW-1185">Reference proteome</keyword>
<accession>A0ABN0Z6Y7</accession>